<dbReference type="Proteomes" id="UP000694251">
    <property type="component" value="Chromosome 11"/>
</dbReference>
<keyword evidence="4" id="KW-1185">Reference proteome</keyword>
<feature type="region of interest" description="Disordered" evidence="1">
    <location>
        <begin position="100"/>
        <end position="120"/>
    </location>
</feature>
<organism evidence="3 4">
    <name type="scientific">Arabidopsis suecica</name>
    <name type="common">Swedish thale-cress</name>
    <name type="synonym">Cardaminopsis suecica</name>
    <dbReference type="NCBI Taxonomy" id="45249"/>
    <lineage>
        <taxon>Eukaryota</taxon>
        <taxon>Viridiplantae</taxon>
        <taxon>Streptophyta</taxon>
        <taxon>Embryophyta</taxon>
        <taxon>Tracheophyta</taxon>
        <taxon>Spermatophyta</taxon>
        <taxon>Magnoliopsida</taxon>
        <taxon>eudicotyledons</taxon>
        <taxon>Gunneridae</taxon>
        <taxon>Pentapetalae</taxon>
        <taxon>rosids</taxon>
        <taxon>malvids</taxon>
        <taxon>Brassicales</taxon>
        <taxon>Brassicaceae</taxon>
        <taxon>Camelineae</taxon>
        <taxon>Arabidopsis</taxon>
    </lineage>
</organism>
<protein>
    <submittedName>
        <fullName evidence="3">Uncharacterized protein</fullName>
    </submittedName>
</protein>
<keyword evidence="2" id="KW-1133">Transmembrane helix</keyword>
<feature type="compositionally biased region" description="Basic and acidic residues" evidence="1">
    <location>
        <begin position="109"/>
        <end position="120"/>
    </location>
</feature>
<proteinExistence type="predicted"/>
<accession>A0A8T1ZC22</accession>
<keyword evidence="2" id="KW-0472">Membrane</keyword>
<feature type="transmembrane region" description="Helical" evidence="2">
    <location>
        <begin position="6"/>
        <end position="30"/>
    </location>
</feature>
<dbReference type="EMBL" id="JAEFBJ010000011">
    <property type="protein sequence ID" value="KAG7556101.1"/>
    <property type="molecule type" value="Genomic_DNA"/>
</dbReference>
<evidence type="ECO:0000313" key="3">
    <source>
        <dbReference type="EMBL" id="KAG7556101.1"/>
    </source>
</evidence>
<gene>
    <name evidence="3" type="ORF">ISN44_As11g021690</name>
</gene>
<sequence length="162" mass="18564">MKKMMFLVLGAFIISGAILLLIILFLIYVLRELYYDAMGGESISSVYAVENKPLDEEERLISPIISDEYKYPCPELAPADCAIRVGPNPLNKIHLNRTSHVMSSPSLRKKSDLKPKPDRHRDKYKPWIVIEKLGDSLIAIFKNHFYAVDEFHLDQPRDSDSD</sequence>
<name>A0A8T1ZC22_ARASU</name>
<evidence type="ECO:0000256" key="2">
    <source>
        <dbReference type="SAM" id="Phobius"/>
    </source>
</evidence>
<evidence type="ECO:0000313" key="4">
    <source>
        <dbReference type="Proteomes" id="UP000694251"/>
    </source>
</evidence>
<reference evidence="3 4" key="1">
    <citation type="submission" date="2020-12" db="EMBL/GenBank/DDBJ databases">
        <title>Concerted genomic and epigenomic changes stabilize Arabidopsis allopolyploids.</title>
        <authorList>
            <person name="Chen Z."/>
        </authorList>
    </citation>
    <scope>NUCLEOTIDE SEQUENCE [LARGE SCALE GENOMIC DNA]</scope>
    <source>
        <strain evidence="3">As9502</strain>
        <tissue evidence="3">Leaf</tissue>
    </source>
</reference>
<dbReference type="AlphaFoldDB" id="A0A8T1ZC22"/>
<comment type="caution">
    <text evidence="3">The sequence shown here is derived from an EMBL/GenBank/DDBJ whole genome shotgun (WGS) entry which is preliminary data.</text>
</comment>
<evidence type="ECO:0000256" key="1">
    <source>
        <dbReference type="SAM" id="MobiDB-lite"/>
    </source>
</evidence>
<keyword evidence="2" id="KW-0812">Transmembrane</keyword>